<dbReference type="HOGENOM" id="CLU_038823_6_0_11"/>
<dbReference type="InterPro" id="IPR019079">
    <property type="entry name" value="Capsule_synth_CapA"/>
</dbReference>
<dbReference type="Gene3D" id="3.60.21.10">
    <property type="match status" value="1"/>
</dbReference>
<proteinExistence type="inferred from homology"/>
<feature type="chain" id="PRO_5003606499" evidence="3">
    <location>
        <begin position="25"/>
        <end position="390"/>
    </location>
</feature>
<sequence>MPKIRRTDVVLVLLPLMASCSTQADGEQVPPAAAASAAPGTSAAATSTSPPRPPSPPPPPPPETVTLVATGDVLIHQDGALTAGAAVEGGGYDFEDVFAPVAPLIQAADLAICHLEAPVAPPGGPFRGYPRFVAQPQIVEALAGAGYDVCSTASNHSLDDGFDGLTRTLDVLEAAGVAHTGTHRSEQDSLEPTIVDAGGVHVGHVAGTFSLNGIPLPDGRPWAVDVVEVPDVEPMLAAAARARAAGAEIVVASLHCCAEYDHDPTRAQEQAARTLLASPDVDLVLGHHAHVVQPFEEFDGEWIAYGLGNHLAEQATLGYATEESVMARFTFTRESDGGFTVSVAEAVPLLIDRRADGLRIVPADPVTFDLVAGVLDRRGATADGLAVVPE</sequence>
<organism evidence="5 6">
    <name type="scientific">Blastococcus saxobsidens (strain DD2)</name>
    <dbReference type="NCBI Taxonomy" id="1146883"/>
    <lineage>
        <taxon>Bacteria</taxon>
        <taxon>Bacillati</taxon>
        <taxon>Actinomycetota</taxon>
        <taxon>Actinomycetes</taxon>
        <taxon>Geodermatophilales</taxon>
        <taxon>Geodermatophilaceae</taxon>
        <taxon>Blastococcus</taxon>
    </lineage>
</organism>
<dbReference type="InterPro" id="IPR052169">
    <property type="entry name" value="CW_Biosynth-Accessory"/>
</dbReference>
<dbReference type="KEGG" id="bsd:BLASA_2313"/>
<evidence type="ECO:0000256" key="2">
    <source>
        <dbReference type="SAM" id="MobiDB-lite"/>
    </source>
</evidence>
<name>H6RUQ0_BLASD</name>
<feature type="signal peptide" evidence="3">
    <location>
        <begin position="1"/>
        <end position="24"/>
    </location>
</feature>
<feature type="compositionally biased region" description="Low complexity" evidence="2">
    <location>
        <begin position="30"/>
        <end position="49"/>
    </location>
</feature>
<reference evidence="6" key="2">
    <citation type="submission" date="2012-02" db="EMBL/GenBank/DDBJ databases">
        <title>Complete genome sequence of Blastococcus saxobsidens strain DD2.</title>
        <authorList>
            <person name="Genoscope."/>
        </authorList>
    </citation>
    <scope>NUCLEOTIDE SEQUENCE [LARGE SCALE GENOMIC DNA]</scope>
    <source>
        <strain evidence="6">DD2</strain>
    </source>
</reference>
<dbReference type="Pfam" id="PF09587">
    <property type="entry name" value="PGA_cap"/>
    <property type="match status" value="1"/>
</dbReference>
<dbReference type="RefSeq" id="WP_014376100.1">
    <property type="nucleotide sequence ID" value="NC_016943.1"/>
</dbReference>
<dbReference type="STRING" id="1146883.BLASA_2313"/>
<keyword evidence="3" id="KW-0732">Signal</keyword>
<feature type="region of interest" description="Disordered" evidence="2">
    <location>
        <begin position="27"/>
        <end position="63"/>
    </location>
</feature>
<dbReference type="EMBL" id="FO117623">
    <property type="protein sequence ID" value="CCG03217.1"/>
    <property type="molecule type" value="Genomic_DNA"/>
</dbReference>
<dbReference type="CDD" id="cd07381">
    <property type="entry name" value="MPP_CapA"/>
    <property type="match status" value="1"/>
</dbReference>
<evidence type="ECO:0000256" key="1">
    <source>
        <dbReference type="ARBA" id="ARBA00005662"/>
    </source>
</evidence>
<dbReference type="Proteomes" id="UP000007517">
    <property type="component" value="Chromosome"/>
</dbReference>
<dbReference type="PANTHER" id="PTHR33393">
    <property type="entry name" value="POLYGLUTAMINE SYNTHESIS ACCESSORY PROTEIN RV0574C-RELATED"/>
    <property type="match status" value="1"/>
</dbReference>
<dbReference type="PANTHER" id="PTHR33393:SF13">
    <property type="entry name" value="PGA BIOSYNTHESIS PROTEIN CAPA"/>
    <property type="match status" value="1"/>
</dbReference>
<dbReference type="SMART" id="SM00854">
    <property type="entry name" value="PGA_cap"/>
    <property type="match status" value="1"/>
</dbReference>
<feature type="domain" description="Capsule synthesis protein CapA" evidence="4">
    <location>
        <begin position="66"/>
        <end position="314"/>
    </location>
</feature>
<comment type="similarity">
    <text evidence="1">Belongs to the CapA family.</text>
</comment>
<dbReference type="eggNOG" id="COG2843">
    <property type="taxonomic scope" value="Bacteria"/>
</dbReference>
<keyword evidence="6" id="KW-1185">Reference proteome</keyword>
<evidence type="ECO:0000313" key="6">
    <source>
        <dbReference type="Proteomes" id="UP000007517"/>
    </source>
</evidence>
<reference evidence="5 6" key="1">
    <citation type="journal article" date="2012" name="J. Bacteriol.">
        <title>Genome Sequence of Blastococcus saxobsidens DD2, a Stone-Inhabiting Bacterium.</title>
        <authorList>
            <person name="Chouaia B."/>
            <person name="Crotti E."/>
            <person name="Brusetti L."/>
            <person name="Daffonchio D."/>
            <person name="Essoussi I."/>
            <person name="Nouioui I."/>
            <person name="Sbissi I."/>
            <person name="Ghodhbane-Gtari F."/>
            <person name="Gtari M."/>
            <person name="Vacherie B."/>
            <person name="Barbe V."/>
            <person name="Medigue C."/>
            <person name="Gury J."/>
            <person name="Pujic P."/>
            <person name="Normand P."/>
        </authorList>
    </citation>
    <scope>NUCLEOTIDE SEQUENCE [LARGE SCALE GENOMIC DNA]</scope>
    <source>
        <strain evidence="5 6">DD2</strain>
    </source>
</reference>
<dbReference type="PROSITE" id="PS51257">
    <property type="entry name" value="PROKAR_LIPOPROTEIN"/>
    <property type="match status" value="1"/>
</dbReference>
<protein>
    <submittedName>
        <fullName evidence="5">Putative polyglutamate synthetase (Capsular synthesis)</fullName>
    </submittedName>
</protein>
<dbReference type="AlphaFoldDB" id="H6RUQ0"/>
<evidence type="ECO:0000313" key="5">
    <source>
        <dbReference type="EMBL" id="CCG03217.1"/>
    </source>
</evidence>
<dbReference type="OrthoDB" id="9810718at2"/>
<dbReference type="SUPFAM" id="SSF56300">
    <property type="entry name" value="Metallo-dependent phosphatases"/>
    <property type="match status" value="1"/>
</dbReference>
<evidence type="ECO:0000259" key="4">
    <source>
        <dbReference type="SMART" id="SM00854"/>
    </source>
</evidence>
<feature type="compositionally biased region" description="Pro residues" evidence="2">
    <location>
        <begin position="50"/>
        <end position="63"/>
    </location>
</feature>
<dbReference type="InterPro" id="IPR029052">
    <property type="entry name" value="Metallo-depent_PP-like"/>
</dbReference>
<accession>H6RUQ0</accession>
<gene>
    <name evidence="5" type="ordered locus">BLASA_2313</name>
</gene>
<evidence type="ECO:0000256" key="3">
    <source>
        <dbReference type="SAM" id="SignalP"/>
    </source>
</evidence>